<evidence type="ECO:0000256" key="2">
    <source>
        <dbReference type="SAM" id="Phobius"/>
    </source>
</evidence>
<proteinExistence type="predicted"/>
<feature type="region of interest" description="Disordered" evidence="1">
    <location>
        <begin position="59"/>
        <end position="78"/>
    </location>
</feature>
<keyword evidence="2" id="KW-0812">Transmembrane</keyword>
<name>A0A2U1MNL0_ARTAN</name>
<dbReference type="Proteomes" id="UP000245207">
    <property type="component" value="Unassembled WGS sequence"/>
</dbReference>
<feature type="transmembrane region" description="Helical" evidence="2">
    <location>
        <begin position="107"/>
        <end position="126"/>
    </location>
</feature>
<dbReference type="PANTHER" id="PTHR35280">
    <property type="entry name" value="F17L21.9"/>
    <property type="match status" value="1"/>
</dbReference>
<sequence length="213" mass="23825">MVKVEVIKHAIKQVMEDVGPSGSSHDDDKHDHHLLSKLMSQLFRICLHQVVQGQTDGLEELEGEPEDLPSPDGDLTNMNNNDISNLNEDEEEDKIVKELKKLNRQNFITNCLLSAILILTVTWQISQVSIILSLKNGVTQPFRSAGSLFKSIIKRHKPNVNNEDTDSLTTGLLLSPWYGKSCVYGFVQVELKMGLVVLSVNKTSLSKDLCMNQ</sequence>
<dbReference type="PANTHER" id="PTHR35280:SF1">
    <property type="entry name" value="F17L21.9"/>
    <property type="match status" value="1"/>
</dbReference>
<feature type="compositionally biased region" description="Acidic residues" evidence="1">
    <location>
        <begin position="59"/>
        <end position="69"/>
    </location>
</feature>
<evidence type="ECO:0000313" key="3">
    <source>
        <dbReference type="EMBL" id="PWA62827.1"/>
    </source>
</evidence>
<dbReference type="EMBL" id="PKPP01004776">
    <property type="protein sequence ID" value="PWA62827.1"/>
    <property type="molecule type" value="Genomic_DNA"/>
</dbReference>
<evidence type="ECO:0000313" key="4">
    <source>
        <dbReference type="Proteomes" id="UP000245207"/>
    </source>
</evidence>
<comment type="caution">
    <text evidence="3">The sequence shown here is derived from an EMBL/GenBank/DDBJ whole genome shotgun (WGS) entry which is preliminary data.</text>
</comment>
<keyword evidence="2" id="KW-1133">Transmembrane helix</keyword>
<dbReference type="OrthoDB" id="782808at2759"/>
<keyword evidence="2" id="KW-0472">Membrane</keyword>
<gene>
    <name evidence="3" type="ORF">CTI12_AA337700</name>
</gene>
<reference evidence="3 4" key="1">
    <citation type="journal article" date="2018" name="Mol. Plant">
        <title>The genome of Artemisia annua provides insight into the evolution of Asteraceae family and artemisinin biosynthesis.</title>
        <authorList>
            <person name="Shen Q."/>
            <person name="Zhang L."/>
            <person name="Liao Z."/>
            <person name="Wang S."/>
            <person name="Yan T."/>
            <person name="Shi P."/>
            <person name="Liu M."/>
            <person name="Fu X."/>
            <person name="Pan Q."/>
            <person name="Wang Y."/>
            <person name="Lv Z."/>
            <person name="Lu X."/>
            <person name="Zhang F."/>
            <person name="Jiang W."/>
            <person name="Ma Y."/>
            <person name="Chen M."/>
            <person name="Hao X."/>
            <person name="Li L."/>
            <person name="Tang Y."/>
            <person name="Lv G."/>
            <person name="Zhou Y."/>
            <person name="Sun X."/>
            <person name="Brodelius P.E."/>
            <person name="Rose J.K.C."/>
            <person name="Tang K."/>
        </authorList>
    </citation>
    <scope>NUCLEOTIDE SEQUENCE [LARGE SCALE GENOMIC DNA]</scope>
    <source>
        <strain evidence="4">cv. Huhao1</strain>
        <tissue evidence="3">Leaf</tissue>
    </source>
</reference>
<protein>
    <submittedName>
        <fullName evidence="3">Uncharacterized protein</fullName>
    </submittedName>
</protein>
<dbReference type="STRING" id="35608.A0A2U1MNL0"/>
<dbReference type="AlphaFoldDB" id="A0A2U1MNL0"/>
<organism evidence="3 4">
    <name type="scientific">Artemisia annua</name>
    <name type="common">Sweet wormwood</name>
    <dbReference type="NCBI Taxonomy" id="35608"/>
    <lineage>
        <taxon>Eukaryota</taxon>
        <taxon>Viridiplantae</taxon>
        <taxon>Streptophyta</taxon>
        <taxon>Embryophyta</taxon>
        <taxon>Tracheophyta</taxon>
        <taxon>Spermatophyta</taxon>
        <taxon>Magnoliopsida</taxon>
        <taxon>eudicotyledons</taxon>
        <taxon>Gunneridae</taxon>
        <taxon>Pentapetalae</taxon>
        <taxon>asterids</taxon>
        <taxon>campanulids</taxon>
        <taxon>Asterales</taxon>
        <taxon>Asteraceae</taxon>
        <taxon>Asteroideae</taxon>
        <taxon>Anthemideae</taxon>
        <taxon>Artemisiinae</taxon>
        <taxon>Artemisia</taxon>
    </lineage>
</organism>
<accession>A0A2U1MNL0</accession>
<keyword evidence="4" id="KW-1185">Reference proteome</keyword>
<evidence type="ECO:0000256" key="1">
    <source>
        <dbReference type="SAM" id="MobiDB-lite"/>
    </source>
</evidence>